<sequence length="155" mass="17798">MLRVLNGDDMYSTMTIAAQDGLKLKVVEAKFADSEIIVLLRELGTGKTTFIHLLSQQRYVASRIVRRFVTLFNKTAFVVEHDFTMARHLAYKVIVFEGTPSIDCVAKASQLWNHFSGLDMGPRRSNHAEDKRTRRVHVAYDKLPKRYKGRGVRQE</sequence>
<keyword evidence="2" id="KW-1185">Reference proteome</keyword>
<evidence type="ECO:0000313" key="2">
    <source>
        <dbReference type="Proteomes" id="UP001151760"/>
    </source>
</evidence>
<dbReference type="PANTHER" id="PTHR19248">
    <property type="entry name" value="ATP-BINDING TRANSPORT PROTEIN-RELATED"/>
    <property type="match status" value="1"/>
</dbReference>
<organism evidence="1 2">
    <name type="scientific">Tanacetum coccineum</name>
    <dbReference type="NCBI Taxonomy" id="301880"/>
    <lineage>
        <taxon>Eukaryota</taxon>
        <taxon>Viridiplantae</taxon>
        <taxon>Streptophyta</taxon>
        <taxon>Embryophyta</taxon>
        <taxon>Tracheophyta</taxon>
        <taxon>Spermatophyta</taxon>
        <taxon>Magnoliopsida</taxon>
        <taxon>eudicotyledons</taxon>
        <taxon>Gunneridae</taxon>
        <taxon>Pentapetalae</taxon>
        <taxon>asterids</taxon>
        <taxon>campanulids</taxon>
        <taxon>Asterales</taxon>
        <taxon>Asteraceae</taxon>
        <taxon>Asteroideae</taxon>
        <taxon>Anthemideae</taxon>
        <taxon>Anthemidinae</taxon>
        <taxon>Tanacetum</taxon>
    </lineage>
</organism>
<reference evidence="1" key="1">
    <citation type="journal article" date="2022" name="Int. J. Mol. Sci.">
        <title>Draft Genome of Tanacetum Coccineum: Genomic Comparison of Closely Related Tanacetum-Family Plants.</title>
        <authorList>
            <person name="Yamashiro T."/>
            <person name="Shiraishi A."/>
            <person name="Nakayama K."/>
            <person name="Satake H."/>
        </authorList>
    </citation>
    <scope>NUCLEOTIDE SEQUENCE</scope>
</reference>
<gene>
    <name evidence="1" type="ORF">Tco_0628413</name>
</gene>
<evidence type="ECO:0000313" key="1">
    <source>
        <dbReference type="EMBL" id="GJS55051.1"/>
    </source>
</evidence>
<proteinExistence type="predicted"/>
<accession>A0ABQ4WQZ2</accession>
<comment type="caution">
    <text evidence="1">The sequence shown here is derived from an EMBL/GenBank/DDBJ whole genome shotgun (WGS) entry which is preliminary data.</text>
</comment>
<reference evidence="1" key="2">
    <citation type="submission" date="2022-01" db="EMBL/GenBank/DDBJ databases">
        <authorList>
            <person name="Yamashiro T."/>
            <person name="Shiraishi A."/>
            <person name="Satake H."/>
            <person name="Nakayama K."/>
        </authorList>
    </citation>
    <scope>NUCLEOTIDE SEQUENCE</scope>
</reference>
<dbReference type="InterPro" id="IPR013283">
    <property type="entry name" value="RLI1"/>
</dbReference>
<protein>
    <submittedName>
        <fullName evidence="1">ABC transporter E family member 2-like protein</fullName>
    </submittedName>
</protein>
<dbReference type="Proteomes" id="UP001151760">
    <property type="component" value="Unassembled WGS sequence"/>
</dbReference>
<dbReference type="EMBL" id="BQNB010008843">
    <property type="protein sequence ID" value="GJS55051.1"/>
    <property type="molecule type" value="Genomic_DNA"/>
</dbReference>
<name>A0ABQ4WQZ2_9ASTR</name>